<dbReference type="EMBL" id="JACGLS010000001">
    <property type="protein sequence ID" value="MBA6155335.1"/>
    <property type="molecule type" value="Genomic_DNA"/>
</dbReference>
<gene>
    <name evidence="3" type="ORF">H3Z83_02175</name>
</gene>
<dbReference type="CDD" id="cd01300">
    <property type="entry name" value="YtcJ_like"/>
    <property type="match status" value="1"/>
</dbReference>
<dbReference type="PANTHER" id="PTHR22642">
    <property type="entry name" value="IMIDAZOLONEPROPIONASE"/>
    <property type="match status" value="1"/>
</dbReference>
<dbReference type="AlphaFoldDB" id="A0A839AJV3"/>
<evidence type="ECO:0000259" key="2">
    <source>
        <dbReference type="Pfam" id="PF07969"/>
    </source>
</evidence>
<keyword evidence="1" id="KW-0472">Membrane</keyword>
<dbReference type="SUPFAM" id="SSF51556">
    <property type="entry name" value="Metallo-dependent hydrolases"/>
    <property type="match status" value="1"/>
</dbReference>
<protein>
    <submittedName>
        <fullName evidence="3">Amidohydrolase</fullName>
    </submittedName>
</protein>
<evidence type="ECO:0000313" key="3">
    <source>
        <dbReference type="EMBL" id="MBA6155335.1"/>
    </source>
</evidence>
<dbReference type="GO" id="GO:0016810">
    <property type="term" value="F:hydrolase activity, acting on carbon-nitrogen (but not peptide) bonds"/>
    <property type="evidence" value="ECO:0007669"/>
    <property type="project" value="InterPro"/>
</dbReference>
<dbReference type="InterPro" id="IPR011059">
    <property type="entry name" value="Metal-dep_hydrolase_composite"/>
</dbReference>
<reference evidence="3 4" key="1">
    <citation type="submission" date="2020-07" db="EMBL/GenBank/DDBJ databases">
        <title>Bacterium isolated from marine sediment.</title>
        <authorList>
            <person name="Shang D."/>
            <person name="Du Z.-J."/>
        </authorList>
    </citation>
    <scope>NUCLEOTIDE SEQUENCE [LARGE SCALE GENOMIC DNA]</scope>
    <source>
        <strain evidence="3 4">S7007</strain>
    </source>
</reference>
<keyword evidence="4" id="KW-1185">Reference proteome</keyword>
<dbReference type="Proteomes" id="UP000563906">
    <property type="component" value="Unassembled WGS sequence"/>
</dbReference>
<sequence length="589" mass="67588">MKKKHYLYLVLVLILSVFSIYWFSDEPFQSKKHSTLLIKNGKIYTSNPKQPWAEAMLIKDEKISFIGSSKEALKVSNNVSETINLNGKLVLPGLIDSHTHPGLVALFADVNPIPEGSIKEKLEWLKSFNKENPDLPYIIAGTWFWEDFDKNGPHKRDLDAIVNDKPVILVEDWGHSIWVNSKALEMMGVNKSTKDPVANLSFFYRDKNGEPTGWIKEFAAFPFLKKLLKINKEDLEFVLEFFLNYLSSNGVTTLFDGGNFNFDNDVYEALNKLDKEGKLHHTYEASYHVFLPEHINIAIDELKKLKKKYQSDNLNFNTIKIHFDGIKEIRTAAVSKVYNDDLHNKGNILVAEDVLTNFIEELHKEKIDLHVHTVGDFAIKTALNAYERATEKFGKLNTKLTLSHLEIMDPKDIDRMKKLNVVANFTPHWHGDPAPFLDDVLGERNKHIMKAQPLIDNQTIVTFSSDITSPAEYNRSNPFLGMQVAHNRQDIEGGKTAPIMEPLSERLDLKDLIKGYTINGAKQLKLQNKLGSLEKGKNADFIILDHNIFNSDRYDIHNAKIKYTFKNGNRVFIRNFKANVNEKLIEWLY</sequence>
<keyword evidence="1" id="KW-0812">Transmembrane</keyword>
<dbReference type="SUPFAM" id="SSF51338">
    <property type="entry name" value="Composite domain of metallo-dependent hydrolases"/>
    <property type="match status" value="1"/>
</dbReference>
<dbReference type="Gene3D" id="3.20.20.140">
    <property type="entry name" value="Metal-dependent hydrolases"/>
    <property type="match status" value="1"/>
</dbReference>
<comment type="caution">
    <text evidence="3">The sequence shown here is derived from an EMBL/GenBank/DDBJ whole genome shotgun (WGS) entry which is preliminary data.</text>
</comment>
<evidence type="ECO:0000313" key="4">
    <source>
        <dbReference type="Proteomes" id="UP000563906"/>
    </source>
</evidence>
<accession>A0A839AJV3</accession>
<dbReference type="InterPro" id="IPR033932">
    <property type="entry name" value="YtcJ-like"/>
</dbReference>
<dbReference type="InterPro" id="IPR032466">
    <property type="entry name" value="Metal_Hydrolase"/>
</dbReference>
<name>A0A839AJV3_9FLAO</name>
<feature type="domain" description="Amidohydrolase 3" evidence="2">
    <location>
        <begin position="81"/>
        <end position="572"/>
    </location>
</feature>
<dbReference type="RefSeq" id="WP_182123838.1">
    <property type="nucleotide sequence ID" value="NZ_JACGLS010000001.1"/>
</dbReference>
<dbReference type="Pfam" id="PF07969">
    <property type="entry name" value="Amidohydro_3"/>
    <property type="match status" value="1"/>
</dbReference>
<dbReference type="Gene3D" id="2.30.40.10">
    <property type="entry name" value="Urease, subunit C, domain 1"/>
    <property type="match status" value="1"/>
</dbReference>
<dbReference type="InterPro" id="IPR013108">
    <property type="entry name" value="Amidohydro_3"/>
</dbReference>
<keyword evidence="3" id="KW-0378">Hydrolase</keyword>
<proteinExistence type="predicted"/>
<dbReference type="Gene3D" id="3.10.310.70">
    <property type="match status" value="1"/>
</dbReference>
<keyword evidence="1" id="KW-1133">Transmembrane helix</keyword>
<organism evidence="3 4">
    <name type="scientific">Tenacibaculum pelagium</name>
    <dbReference type="NCBI Taxonomy" id="2759527"/>
    <lineage>
        <taxon>Bacteria</taxon>
        <taxon>Pseudomonadati</taxon>
        <taxon>Bacteroidota</taxon>
        <taxon>Flavobacteriia</taxon>
        <taxon>Flavobacteriales</taxon>
        <taxon>Flavobacteriaceae</taxon>
        <taxon>Tenacibaculum</taxon>
    </lineage>
</organism>
<dbReference type="PANTHER" id="PTHR22642:SF2">
    <property type="entry name" value="PROTEIN LONG AFTER FAR-RED 3"/>
    <property type="match status" value="1"/>
</dbReference>
<feature type="transmembrane region" description="Helical" evidence="1">
    <location>
        <begin position="7"/>
        <end position="24"/>
    </location>
</feature>
<evidence type="ECO:0000256" key="1">
    <source>
        <dbReference type="SAM" id="Phobius"/>
    </source>
</evidence>